<feature type="compositionally biased region" description="Polar residues" evidence="1">
    <location>
        <begin position="7"/>
        <end position="24"/>
    </location>
</feature>
<proteinExistence type="predicted"/>
<accession>A0A154PDK7</accession>
<name>A0A154PDK7_DUFNO</name>
<evidence type="ECO:0000313" key="2">
    <source>
        <dbReference type="EMBL" id="KZC09989.1"/>
    </source>
</evidence>
<sequence>MNIFEYKSSQLLHDSQKSSKTSGTPVAATTYDEPSTTSSNRRSNKIVANWKFVTSKILRDDRNHRETLSSKNQPEYSAEVFERIRINRRYLGYSVSRDRKSRSPRRSKFEIRAHTWNRYTR</sequence>
<protein>
    <submittedName>
        <fullName evidence="2">Uncharacterized protein</fullName>
    </submittedName>
</protein>
<feature type="compositionally biased region" description="Polar residues" evidence="1">
    <location>
        <begin position="32"/>
        <end position="41"/>
    </location>
</feature>
<reference evidence="2 3" key="1">
    <citation type="submission" date="2015-07" db="EMBL/GenBank/DDBJ databases">
        <title>The genome of Dufourea novaeangliae.</title>
        <authorList>
            <person name="Pan H."/>
            <person name="Kapheim K."/>
        </authorList>
    </citation>
    <scope>NUCLEOTIDE SEQUENCE [LARGE SCALE GENOMIC DNA]</scope>
    <source>
        <strain evidence="2">0120121106</strain>
        <tissue evidence="2">Whole body</tissue>
    </source>
</reference>
<organism evidence="2 3">
    <name type="scientific">Dufourea novaeangliae</name>
    <name type="common">Sweat bee</name>
    <dbReference type="NCBI Taxonomy" id="178035"/>
    <lineage>
        <taxon>Eukaryota</taxon>
        <taxon>Metazoa</taxon>
        <taxon>Ecdysozoa</taxon>
        <taxon>Arthropoda</taxon>
        <taxon>Hexapoda</taxon>
        <taxon>Insecta</taxon>
        <taxon>Pterygota</taxon>
        <taxon>Neoptera</taxon>
        <taxon>Endopterygota</taxon>
        <taxon>Hymenoptera</taxon>
        <taxon>Apocrita</taxon>
        <taxon>Aculeata</taxon>
        <taxon>Apoidea</taxon>
        <taxon>Anthophila</taxon>
        <taxon>Halictidae</taxon>
        <taxon>Rophitinae</taxon>
        <taxon>Dufourea</taxon>
    </lineage>
</organism>
<gene>
    <name evidence="2" type="ORF">WN55_01026</name>
</gene>
<dbReference type="Proteomes" id="UP000076502">
    <property type="component" value="Unassembled WGS sequence"/>
</dbReference>
<feature type="region of interest" description="Disordered" evidence="1">
    <location>
        <begin position="1"/>
        <end position="42"/>
    </location>
</feature>
<dbReference type="EMBL" id="KQ434879">
    <property type="protein sequence ID" value="KZC09989.1"/>
    <property type="molecule type" value="Genomic_DNA"/>
</dbReference>
<evidence type="ECO:0000313" key="3">
    <source>
        <dbReference type="Proteomes" id="UP000076502"/>
    </source>
</evidence>
<keyword evidence="3" id="KW-1185">Reference proteome</keyword>
<evidence type="ECO:0000256" key="1">
    <source>
        <dbReference type="SAM" id="MobiDB-lite"/>
    </source>
</evidence>
<dbReference type="AlphaFoldDB" id="A0A154PDK7"/>